<protein>
    <recommendedName>
        <fullName evidence="3">Tetratricopeptide repeat protein</fullName>
    </recommendedName>
</protein>
<dbReference type="OrthoDB" id="511267at2"/>
<dbReference type="STRING" id="1921803.NIES593_22990"/>
<sequence>MQTTEQQFSWYDVPEDIKNLLVLASENWENTAESQKYVNEALAKAEDNIDVLVGSYRFFFYKKNPEMAIQIAEKVSKKLKQENNLPDEWEKLQPILAQQKNEPPIRMYLNAYAAQGFLLARLGKIEEAKEITERVKQIDEKRESCATTVFEVLTQPPEEDE</sequence>
<organism evidence="1 2">
    <name type="scientific">Hydrococcus rivularis NIES-593</name>
    <dbReference type="NCBI Taxonomy" id="1921803"/>
    <lineage>
        <taxon>Bacteria</taxon>
        <taxon>Bacillati</taxon>
        <taxon>Cyanobacteriota</taxon>
        <taxon>Cyanophyceae</taxon>
        <taxon>Pleurocapsales</taxon>
        <taxon>Hydrococcaceae</taxon>
        <taxon>Hydrococcus</taxon>
    </lineage>
</organism>
<dbReference type="Gene3D" id="1.25.40.10">
    <property type="entry name" value="Tetratricopeptide repeat domain"/>
    <property type="match status" value="1"/>
</dbReference>
<name>A0A1U7H6X3_9CYAN</name>
<dbReference type="SUPFAM" id="SSF48452">
    <property type="entry name" value="TPR-like"/>
    <property type="match status" value="1"/>
</dbReference>
<evidence type="ECO:0000313" key="2">
    <source>
        <dbReference type="Proteomes" id="UP000186868"/>
    </source>
</evidence>
<dbReference type="AlphaFoldDB" id="A0A1U7H6X3"/>
<dbReference type="InterPro" id="IPR011990">
    <property type="entry name" value="TPR-like_helical_dom_sf"/>
</dbReference>
<keyword evidence="2" id="KW-1185">Reference proteome</keyword>
<comment type="caution">
    <text evidence="1">The sequence shown here is derived from an EMBL/GenBank/DDBJ whole genome shotgun (WGS) entry which is preliminary data.</text>
</comment>
<dbReference type="RefSeq" id="WP_073601785.1">
    <property type="nucleotide sequence ID" value="NZ_MRCB01000062.1"/>
</dbReference>
<evidence type="ECO:0008006" key="3">
    <source>
        <dbReference type="Google" id="ProtNLM"/>
    </source>
</evidence>
<dbReference type="EMBL" id="MRCB01000062">
    <property type="protein sequence ID" value="OKH17548.1"/>
    <property type="molecule type" value="Genomic_DNA"/>
</dbReference>
<gene>
    <name evidence="1" type="ORF">NIES593_22990</name>
</gene>
<proteinExistence type="predicted"/>
<dbReference type="Proteomes" id="UP000186868">
    <property type="component" value="Unassembled WGS sequence"/>
</dbReference>
<reference evidence="1 2" key="1">
    <citation type="submission" date="2016-11" db="EMBL/GenBank/DDBJ databases">
        <title>Draft Genome Sequences of Nine Cyanobacterial Strains from Diverse Habitats.</title>
        <authorList>
            <person name="Zhu T."/>
            <person name="Hou S."/>
            <person name="Lu X."/>
            <person name="Hess W.R."/>
        </authorList>
    </citation>
    <scope>NUCLEOTIDE SEQUENCE [LARGE SCALE GENOMIC DNA]</scope>
    <source>
        <strain evidence="1 2">NIES-593</strain>
    </source>
</reference>
<accession>A0A1U7H6X3</accession>
<evidence type="ECO:0000313" key="1">
    <source>
        <dbReference type="EMBL" id="OKH17548.1"/>
    </source>
</evidence>